<dbReference type="RefSeq" id="WP_020975739.1">
    <property type="nucleotide sequence ID" value="NC_022198.1"/>
</dbReference>
<dbReference type="Gene3D" id="1.10.150.130">
    <property type="match status" value="1"/>
</dbReference>
<organism evidence="7 8">
    <name type="scientific">Corynebacterium argentoratense DSM 44202</name>
    <dbReference type="NCBI Taxonomy" id="1348662"/>
    <lineage>
        <taxon>Bacteria</taxon>
        <taxon>Bacillati</taxon>
        <taxon>Actinomycetota</taxon>
        <taxon>Actinomycetes</taxon>
        <taxon>Mycobacteriales</taxon>
        <taxon>Corynebacteriaceae</taxon>
        <taxon>Corynebacterium</taxon>
    </lineage>
</organism>
<dbReference type="SUPFAM" id="SSF56349">
    <property type="entry name" value="DNA breaking-rejoining enzymes"/>
    <property type="match status" value="1"/>
</dbReference>
<dbReference type="Pfam" id="PF00589">
    <property type="entry name" value="Phage_integrase"/>
    <property type="match status" value="1"/>
</dbReference>
<dbReference type="GO" id="GO:0015074">
    <property type="term" value="P:DNA integration"/>
    <property type="evidence" value="ECO:0007669"/>
    <property type="project" value="InterPro"/>
</dbReference>
<proteinExistence type="inferred from homology"/>
<dbReference type="PANTHER" id="PTHR30349">
    <property type="entry name" value="PHAGE INTEGRASE-RELATED"/>
    <property type="match status" value="1"/>
</dbReference>
<evidence type="ECO:0000256" key="1">
    <source>
        <dbReference type="ARBA" id="ARBA00008857"/>
    </source>
</evidence>
<comment type="similarity">
    <text evidence="1">Belongs to the 'phage' integrase family.</text>
</comment>
<keyword evidence="3" id="KW-0233">DNA recombination</keyword>
<keyword evidence="8" id="KW-1185">Reference proteome</keyword>
<dbReference type="InterPro" id="IPR013762">
    <property type="entry name" value="Integrase-like_cat_sf"/>
</dbReference>
<dbReference type="InterPro" id="IPR044068">
    <property type="entry name" value="CB"/>
</dbReference>
<dbReference type="PROSITE" id="PS51898">
    <property type="entry name" value="TYR_RECOMBINASE"/>
    <property type="match status" value="1"/>
</dbReference>
<feature type="domain" description="Tyr recombinase" evidence="5">
    <location>
        <begin position="185"/>
        <end position="379"/>
    </location>
</feature>
<reference evidence="7 8" key="1">
    <citation type="journal article" date="2013" name="Genome Announc.">
        <title>Whole-Genome Sequence of the Clinical Strain Corynebacterium argentoratense DSM 44202, Isolated from a Human Throat Specimen.</title>
        <authorList>
            <person name="Bomholt C."/>
            <person name="Glaub A."/>
            <person name="Gravermann K."/>
            <person name="Albersmeier A."/>
            <person name="Brinkrolf K."/>
            <person name="Ruckert C."/>
            <person name="Tauch A."/>
        </authorList>
    </citation>
    <scope>NUCLEOTIDE SEQUENCE [LARGE SCALE GENOMIC DNA]</scope>
    <source>
        <strain evidence="7">DSM 44202</strain>
    </source>
</reference>
<evidence type="ECO:0000313" key="8">
    <source>
        <dbReference type="Proteomes" id="UP000016943"/>
    </source>
</evidence>
<dbReference type="AlphaFoldDB" id="U3GYF7"/>
<dbReference type="InterPro" id="IPR058717">
    <property type="entry name" value="Phage_L5_Integrase_N"/>
</dbReference>
<gene>
    <name evidence="7" type="ORF">CARG_02160</name>
</gene>
<feature type="domain" description="Core-binding (CB)" evidence="6">
    <location>
        <begin position="76"/>
        <end position="161"/>
    </location>
</feature>
<dbReference type="PANTHER" id="PTHR30349:SF64">
    <property type="entry name" value="PROPHAGE INTEGRASE INTD-RELATED"/>
    <property type="match status" value="1"/>
</dbReference>
<accession>U3GYF7</accession>
<dbReference type="KEGG" id="caz:CARG_02160"/>
<evidence type="ECO:0000259" key="6">
    <source>
        <dbReference type="PROSITE" id="PS51900"/>
    </source>
</evidence>
<dbReference type="GO" id="GO:0006310">
    <property type="term" value="P:DNA recombination"/>
    <property type="evidence" value="ECO:0007669"/>
    <property type="project" value="UniProtKB-KW"/>
</dbReference>
<dbReference type="InterPro" id="IPR050090">
    <property type="entry name" value="Tyrosine_recombinase_XerCD"/>
</dbReference>
<dbReference type="GO" id="GO:0003677">
    <property type="term" value="F:DNA binding"/>
    <property type="evidence" value="ECO:0007669"/>
    <property type="project" value="UniProtKB-UniRule"/>
</dbReference>
<dbReference type="PROSITE" id="PS51900">
    <property type="entry name" value="CB"/>
    <property type="match status" value="1"/>
</dbReference>
<evidence type="ECO:0000256" key="2">
    <source>
        <dbReference type="ARBA" id="ARBA00023125"/>
    </source>
</evidence>
<evidence type="ECO:0000259" key="5">
    <source>
        <dbReference type="PROSITE" id="PS51898"/>
    </source>
</evidence>
<keyword evidence="2 4" id="KW-0238">DNA-binding</keyword>
<dbReference type="GeneID" id="78249293"/>
<name>U3GYF7_9CORY</name>
<dbReference type="EMBL" id="CP006365">
    <property type="protein sequence ID" value="AGU14597.1"/>
    <property type="molecule type" value="Genomic_DNA"/>
</dbReference>
<dbReference type="eggNOG" id="COG0582">
    <property type="taxonomic scope" value="Bacteria"/>
</dbReference>
<evidence type="ECO:0008006" key="9">
    <source>
        <dbReference type="Google" id="ProtNLM"/>
    </source>
</evidence>
<dbReference type="Gene3D" id="1.10.443.10">
    <property type="entry name" value="Intergrase catalytic core"/>
    <property type="match status" value="1"/>
</dbReference>
<sequence>MPRRRSFGTISELPSGRYRARYVGPDGVKHSGPHPFYDYGEARAWLNTEERLLEKGEWASPKQRAAQKELEEMADITVGQWLQQWLEIQSRALKPSTMQNYRAALDRRVFKAPGAAKNFQHLPLASLTRGQVMRWWDALEATYGRQQENHSALRRLSTALKAAVERELLPINPAARLGIKRPKSERKELPTYETMRAIVDELEPRHRIIGVLTFFHGLRIGEVLALRRMDIDVTGDQAVVHVRGSAYRDNAGGGMVRLETPKTDAGVRDVPVFPEFVPMIKEHLEKFAPKPADAQICVTALGKVVMDTSYRCRLATAKKRAGVEGKISPHYGRVWLITTLAEAGMPIPAIGRMLGQVDLKTITEIYLRATEQRTEEVLDRVNASFRAG</sequence>
<dbReference type="InterPro" id="IPR011010">
    <property type="entry name" value="DNA_brk_join_enz"/>
</dbReference>
<evidence type="ECO:0000313" key="7">
    <source>
        <dbReference type="EMBL" id="AGU14597.1"/>
    </source>
</evidence>
<evidence type="ECO:0000256" key="3">
    <source>
        <dbReference type="ARBA" id="ARBA00023172"/>
    </source>
</evidence>
<dbReference type="PATRIC" id="fig|1348662.3.peg.428"/>
<dbReference type="HOGENOM" id="CLU_027562_17_5_11"/>
<dbReference type="InterPro" id="IPR002104">
    <property type="entry name" value="Integrase_catalytic"/>
</dbReference>
<protein>
    <recommendedName>
        <fullName evidence="9">Tyr recombinase domain-containing protein</fullName>
    </recommendedName>
</protein>
<dbReference type="OrthoDB" id="1822491at2"/>
<dbReference type="Proteomes" id="UP000016943">
    <property type="component" value="Chromosome"/>
</dbReference>
<dbReference type="STRING" id="1348662.CARG_02160"/>
<dbReference type="Pfam" id="PF26003">
    <property type="entry name" value="Integrase_N_phage"/>
    <property type="match status" value="1"/>
</dbReference>
<dbReference type="InterPro" id="IPR010998">
    <property type="entry name" value="Integrase_recombinase_N"/>
</dbReference>
<evidence type="ECO:0000256" key="4">
    <source>
        <dbReference type="PROSITE-ProRule" id="PRU01248"/>
    </source>
</evidence>